<feature type="compositionally biased region" description="Basic and acidic residues" evidence="1">
    <location>
        <begin position="35"/>
        <end position="47"/>
    </location>
</feature>
<sequence length="219" mass="24010">MGAKQGVGLVAGGPHEGLLGKAAEARGQLFVCMGPREEDKEKRDDVRKRRKRTSMGTALTGKPSSRRLSQEQKGLRERASRHSNWRRPETTPIGCTCQTTSSVYRSLIDGLTSMTDVMCFPKRRVKYSGVCTGNVDAASAKESISDVTQSSASAAHPLLVCVRGVESFEKERVTERKTDKETERKKSNSSQEPSGRTVLASISLFLIIHLQPNSCILTQ</sequence>
<evidence type="ECO:0000313" key="2">
    <source>
        <dbReference type="EMBL" id="CAB1415196.1"/>
    </source>
</evidence>
<evidence type="ECO:0000313" key="3">
    <source>
        <dbReference type="Proteomes" id="UP001153269"/>
    </source>
</evidence>
<feature type="compositionally biased region" description="Basic and acidic residues" evidence="1">
    <location>
        <begin position="172"/>
        <end position="186"/>
    </location>
</feature>
<accession>A0A9N7TMJ8</accession>
<evidence type="ECO:0000256" key="1">
    <source>
        <dbReference type="SAM" id="MobiDB-lite"/>
    </source>
</evidence>
<keyword evidence="3" id="KW-1185">Reference proteome</keyword>
<feature type="compositionally biased region" description="Basic and acidic residues" evidence="1">
    <location>
        <begin position="68"/>
        <end position="80"/>
    </location>
</feature>
<dbReference type="Proteomes" id="UP001153269">
    <property type="component" value="Unassembled WGS sequence"/>
</dbReference>
<name>A0A9N7TMJ8_PLEPL</name>
<feature type="region of interest" description="Disordered" evidence="1">
    <location>
        <begin position="34"/>
        <end position="91"/>
    </location>
</feature>
<dbReference type="AlphaFoldDB" id="A0A9N7TMJ8"/>
<proteinExistence type="predicted"/>
<organism evidence="2 3">
    <name type="scientific">Pleuronectes platessa</name>
    <name type="common">European plaice</name>
    <dbReference type="NCBI Taxonomy" id="8262"/>
    <lineage>
        <taxon>Eukaryota</taxon>
        <taxon>Metazoa</taxon>
        <taxon>Chordata</taxon>
        <taxon>Craniata</taxon>
        <taxon>Vertebrata</taxon>
        <taxon>Euteleostomi</taxon>
        <taxon>Actinopterygii</taxon>
        <taxon>Neopterygii</taxon>
        <taxon>Teleostei</taxon>
        <taxon>Neoteleostei</taxon>
        <taxon>Acanthomorphata</taxon>
        <taxon>Carangaria</taxon>
        <taxon>Pleuronectiformes</taxon>
        <taxon>Pleuronectoidei</taxon>
        <taxon>Pleuronectidae</taxon>
        <taxon>Pleuronectes</taxon>
    </lineage>
</organism>
<protein>
    <submittedName>
        <fullName evidence="2">Uncharacterized protein</fullName>
    </submittedName>
</protein>
<comment type="caution">
    <text evidence="2">The sequence shown here is derived from an EMBL/GenBank/DDBJ whole genome shotgun (WGS) entry which is preliminary data.</text>
</comment>
<reference evidence="2" key="1">
    <citation type="submission" date="2020-03" db="EMBL/GenBank/DDBJ databases">
        <authorList>
            <person name="Weist P."/>
        </authorList>
    </citation>
    <scope>NUCLEOTIDE SEQUENCE</scope>
</reference>
<dbReference type="EMBL" id="CADEAL010000143">
    <property type="protein sequence ID" value="CAB1415196.1"/>
    <property type="molecule type" value="Genomic_DNA"/>
</dbReference>
<gene>
    <name evidence="2" type="ORF">PLEPLA_LOCUS2910</name>
</gene>
<feature type="compositionally biased region" description="Polar residues" evidence="1">
    <location>
        <begin position="54"/>
        <end position="67"/>
    </location>
</feature>
<feature type="region of interest" description="Disordered" evidence="1">
    <location>
        <begin position="172"/>
        <end position="194"/>
    </location>
</feature>